<evidence type="ECO:0000313" key="2">
    <source>
        <dbReference type="Proteomes" id="UP000003692"/>
    </source>
</evidence>
<accession>D4F0P6</accession>
<comment type="caution">
    <text evidence="1">The sequence shown here is derived from an EMBL/GenBank/DDBJ whole genome shotgun (WGS) entry which is preliminary data.</text>
</comment>
<evidence type="ECO:0000313" key="1">
    <source>
        <dbReference type="EMBL" id="EFE24556.1"/>
    </source>
</evidence>
<name>D4F0P6_EDWTA</name>
<sequence>MIEGEIKMKIFQRYNPLLVAKYVKTLFRGRLYIHGIGAFEFDMGRILLPKVRDKRHLSVMSEINRQVVRLQAEMA</sequence>
<organism evidence="1 2">
    <name type="scientific">Edwardsiella tarda ATCC 23685</name>
    <dbReference type="NCBI Taxonomy" id="500638"/>
    <lineage>
        <taxon>Bacteria</taxon>
        <taxon>Pseudomonadati</taxon>
        <taxon>Pseudomonadota</taxon>
        <taxon>Gammaproteobacteria</taxon>
        <taxon>Enterobacterales</taxon>
        <taxon>Hafniaceae</taxon>
        <taxon>Edwardsiella</taxon>
    </lineage>
</organism>
<reference evidence="1 2" key="1">
    <citation type="submission" date="2010-02" db="EMBL/GenBank/DDBJ databases">
        <authorList>
            <person name="Weinstock G."/>
            <person name="Sodergren E."/>
            <person name="Clifton S."/>
            <person name="Fulton L."/>
            <person name="Fulton B."/>
            <person name="Courtney L."/>
            <person name="Fronick C."/>
            <person name="Harrison M."/>
            <person name="Strong C."/>
            <person name="Farmer C."/>
            <person name="Delahaunty K."/>
            <person name="Markovic C."/>
            <person name="Hall O."/>
            <person name="Minx P."/>
            <person name="Tomlinson C."/>
            <person name="Mitreva M."/>
            <person name="Nelson J."/>
            <person name="Hou S."/>
            <person name="Wollam A."/>
            <person name="Pepin K.H."/>
            <person name="Johnson M."/>
            <person name="Bhonagiri V."/>
            <person name="Zhang X."/>
            <person name="Suruliraj S."/>
            <person name="Warren W."/>
            <person name="Chinwalla A."/>
            <person name="Mardis E.R."/>
            <person name="Wilson R.K."/>
        </authorList>
    </citation>
    <scope>NUCLEOTIDE SEQUENCE [LARGE SCALE GENOMIC DNA]</scope>
    <source>
        <strain evidence="1 2">ATCC 23685</strain>
    </source>
</reference>
<dbReference type="InterPro" id="IPR009491">
    <property type="entry name" value="DUF1107"/>
</dbReference>
<dbReference type="HOGENOM" id="CLU_188461_0_0_6"/>
<dbReference type="AlphaFoldDB" id="D4F0P6"/>
<dbReference type="Proteomes" id="UP000003692">
    <property type="component" value="Unassembled WGS sequence"/>
</dbReference>
<gene>
    <name evidence="1" type="ORF">EDWATA_00274</name>
</gene>
<dbReference type="Gene3D" id="3.30.1910.10">
    <property type="entry name" value="so0334 like domain"/>
    <property type="match status" value="1"/>
</dbReference>
<proteinExistence type="predicted"/>
<evidence type="ECO:0008006" key="3">
    <source>
        <dbReference type="Google" id="ProtNLM"/>
    </source>
</evidence>
<dbReference type="EMBL" id="ADGK01000012">
    <property type="protein sequence ID" value="EFE24556.1"/>
    <property type="molecule type" value="Genomic_DNA"/>
</dbReference>
<dbReference type="Pfam" id="PF06526">
    <property type="entry name" value="DUF1107"/>
    <property type="match status" value="1"/>
</dbReference>
<protein>
    <recommendedName>
        <fullName evidence="3">DUF1107 domain-containing protein</fullName>
    </recommendedName>
</protein>